<dbReference type="EMBL" id="JAVDXT010000002">
    <property type="protein sequence ID" value="MDR7378381.1"/>
    <property type="molecule type" value="Genomic_DNA"/>
</dbReference>
<dbReference type="SMART" id="SM00421">
    <property type="entry name" value="HTH_LUXR"/>
    <property type="match status" value="1"/>
</dbReference>
<proteinExistence type="predicted"/>
<feature type="domain" description="Response regulatory" evidence="6">
    <location>
        <begin position="8"/>
        <end position="124"/>
    </location>
</feature>
<protein>
    <submittedName>
        <fullName evidence="7">DNA-binding NarL/FixJ family response regulator</fullName>
    </submittedName>
</protein>
<keyword evidence="4" id="KW-0804">Transcription</keyword>
<dbReference type="PANTHER" id="PTHR43214">
    <property type="entry name" value="TWO-COMPONENT RESPONSE REGULATOR"/>
    <property type="match status" value="1"/>
</dbReference>
<evidence type="ECO:0000313" key="7">
    <source>
        <dbReference type="EMBL" id="MDR7378381.1"/>
    </source>
</evidence>
<reference evidence="7 8" key="1">
    <citation type="submission" date="2023-07" db="EMBL/GenBank/DDBJ databases">
        <title>Sorghum-associated microbial communities from plants grown in Nebraska, USA.</title>
        <authorList>
            <person name="Schachtman D."/>
        </authorList>
    </citation>
    <scope>NUCLEOTIDE SEQUENCE [LARGE SCALE GENOMIC DNA]</scope>
    <source>
        <strain evidence="7 8">BE313</strain>
    </source>
</reference>
<sequence length="238" mass="25722">MFRKKSTSVLIAESQSECLLRCAEAVHQDAELSLAAAVSTAAAAIAMMDQCAPDVVLVDLQLKDMPAIEVIRHAAWHFPESDIVVMTQFGNDEQVLSCIEAGATAYLFKETAADSLADNIHAWREGCAPISPGMARRVLGRFRLRPGVSSGSAWAFPLRESTHPLSASEAGILRWIARGMTLEQIGELAASPQPSVLVHVKQIYRKLAAHARGEMVYDTSELDPGAYVPAPGNMPQIQ</sequence>
<dbReference type="SUPFAM" id="SSF46894">
    <property type="entry name" value="C-terminal effector domain of the bipartite response regulators"/>
    <property type="match status" value="1"/>
</dbReference>
<keyword evidence="3 7" id="KW-0238">DNA-binding</keyword>
<dbReference type="RefSeq" id="WP_310374419.1">
    <property type="nucleotide sequence ID" value="NZ_JAVDXT010000002.1"/>
</dbReference>
<evidence type="ECO:0000256" key="5">
    <source>
        <dbReference type="PROSITE-ProRule" id="PRU00169"/>
    </source>
</evidence>
<dbReference type="Gene3D" id="3.40.50.2300">
    <property type="match status" value="1"/>
</dbReference>
<accession>A0ABU2CAM2</accession>
<evidence type="ECO:0000256" key="2">
    <source>
        <dbReference type="ARBA" id="ARBA00023015"/>
    </source>
</evidence>
<dbReference type="InterPro" id="IPR000792">
    <property type="entry name" value="Tscrpt_reg_LuxR_C"/>
</dbReference>
<dbReference type="PROSITE" id="PS50110">
    <property type="entry name" value="RESPONSE_REGULATORY"/>
    <property type="match status" value="1"/>
</dbReference>
<evidence type="ECO:0000259" key="6">
    <source>
        <dbReference type="PROSITE" id="PS50110"/>
    </source>
</evidence>
<dbReference type="PANTHER" id="PTHR43214:SF41">
    <property type="entry name" value="NITRATE_NITRITE RESPONSE REGULATOR PROTEIN NARP"/>
    <property type="match status" value="1"/>
</dbReference>
<keyword evidence="8" id="KW-1185">Reference proteome</keyword>
<gene>
    <name evidence="7" type="ORF">J2X19_003060</name>
</gene>
<keyword evidence="1 5" id="KW-0597">Phosphoprotein</keyword>
<dbReference type="Pfam" id="PF00196">
    <property type="entry name" value="GerE"/>
    <property type="match status" value="1"/>
</dbReference>
<dbReference type="SMART" id="SM00448">
    <property type="entry name" value="REC"/>
    <property type="match status" value="1"/>
</dbReference>
<evidence type="ECO:0000313" key="8">
    <source>
        <dbReference type="Proteomes" id="UP001180487"/>
    </source>
</evidence>
<dbReference type="CDD" id="cd17535">
    <property type="entry name" value="REC_NarL-like"/>
    <property type="match status" value="1"/>
</dbReference>
<evidence type="ECO:0000256" key="4">
    <source>
        <dbReference type="ARBA" id="ARBA00023163"/>
    </source>
</evidence>
<dbReference type="InterPro" id="IPR039420">
    <property type="entry name" value="WalR-like"/>
</dbReference>
<feature type="modified residue" description="4-aspartylphosphate" evidence="5">
    <location>
        <position position="59"/>
    </location>
</feature>
<name>A0ABU2CAM2_9BURK</name>
<evidence type="ECO:0000256" key="1">
    <source>
        <dbReference type="ARBA" id="ARBA00022553"/>
    </source>
</evidence>
<dbReference type="InterPro" id="IPR016032">
    <property type="entry name" value="Sig_transdc_resp-reg_C-effctor"/>
</dbReference>
<dbReference type="InterPro" id="IPR058245">
    <property type="entry name" value="NreC/VraR/RcsB-like_REC"/>
</dbReference>
<comment type="caution">
    <text evidence="7">The sequence shown here is derived from an EMBL/GenBank/DDBJ whole genome shotgun (WGS) entry which is preliminary data.</text>
</comment>
<dbReference type="SUPFAM" id="SSF52172">
    <property type="entry name" value="CheY-like"/>
    <property type="match status" value="1"/>
</dbReference>
<evidence type="ECO:0000256" key="3">
    <source>
        <dbReference type="ARBA" id="ARBA00023125"/>
    </source>
</evidence>
<dbReference type="Proteomes" id="UP001180487">
    <property type="component" value="Unassembled WGS sequence"/>
</dbReference>
<dbReference type="Pfam" id="PF00072">
    <property type="entry name" value="Response_reg"/>
    <property type="match status" value="1"/>
</dbReference>
<dbReference type="InterPro" id="IPR011006">
    <property type="entry name" value="CheY-like_superfamily"/>
</dbReference>
<organism evidence="7 8">
    <name type="scientific">Rhodoferax ferrireducens</name>
    <dbReference type="NCBI Taxonomy" id="192843"/>
    <lineage>
        <taxon>Bacteria</taxon>
        <taxon>Pseudomonadati</taxon>
        <taxon>Pseudomonadota</taxon>
        <taxon>Betaproteobacteria</taxon>
        <taxon>Burkholderiales</taxon>
        <taxon>Comamonadaceae</taxon>
        <taxon>Rhodoferax</taxon>
    </lineage>
</organism>
<keyword evidence="2" id="KW-0805">Transcription regulation</keyword>
<dbReference type="GO" id="GO:0003677">
    <property type="term" value="F:DNA binding"/>
    <property type="evidence" value="ECO:0007669"/>
    <property type="project" value="UniProtKB-KW"/>
</dbReference>
<dbReference type="InterPro" id="IPR001789">
    <property type="entry name" value="Sig_transdc_resp-reg_receiver"/>
</dbReference>